<proteinExistence type="predicted"/>
<organism evidence="2 3">
    <name type="scientific">Scylla paramamosain</name>
    <name type="common">Mud crab</name>
    <dbReference type="NCBI Taxonomy" id="85552"/>
    <lineage>
        <taxon>Eukaryota</taxon>
        <taxon>Metazoa</taxon>
        <taxon>Ecdysozoa</taxon>
        <taxon>Arthropoda</taxon>
        <taxon>Crustacea</taxon>
        <taxon>Multicrustacea</taxon>
        <taxon>Malacostraca</taxon>
        <taxon>Eumalacostraca</taxon>
        <taxon>Eucarida</taxon>
        <taxon>Decapoda</taxon>
        <taxon>Pleocyemata</taxon>
        <taxon>Brachyura</taxon>
        <taxon>Eubrachyura</taxon>
        <taxon>Portunoidea</taxon>
        <taxon>Portunidae</taxon>
        <taxon>Portuninae</taxon>
        <taxon>Scylla</taxon>
    </lineage>
</organism>
<name>A0AAW0UNR1_SCYPA</name>
<accession>A0AAW0UNR1</accession>
<reference evidence="2 3" key="1">
    <citation type="submission" date="2023-03" db="EMBL/GenBank/DDBJ databases">
        <title>High-quality genome of Scylla paramamosain provides insights in environmental adaptation.</title>
        <authorList>
            <person name="Zhang L."/>
        </authorList>
    </citation>
    <scope>NUCLEOTIDE SEQUENCE [LARGE SCALE GENOMIC DNA]</scope>
    <source>
        <strain evidence="2">LZ_2023a</strain>
        <tissue evidence="2">Muscle</tissue>
    </source>
</reference>
<dbReference type="EMBL" id="JARAKH010000009">
    <property type="protein sequence ID" value="KAK8400883.1"/>
    <property type="molecule type" value="Genomic_DNA"/>
</dbReference>
<dbReference type="Proteomes" id="UP001487740">
    <property type="component" value="Unassembled WGS sequence"/>
</dbReference>
<sequence length="88" mass="9881">MFGRRWTTVGDCQGEWGSPERLEIRVMGNHVREGREGGRKEAGNRERDGEGRLERDKPGSSSHVRKGRGGLVAEQDGQCWARTGCERL</sequence>
<feature type="compositionally biased region" description="Basic and acidic residues" evidence="1">
    <location>
        <begin position="28"/>
        <end position="58"/>
    </location>
</feature>
<evidence type="ECO:0000256" key="1">
    <source>
        <dbReference type="SAM" id="MobiDB-lite"/>
    </source>
</evidence>
<evidence type="ECO:0000313" key="2">
    <source>
        <dbReference type="EMBL" id="KAK8400883.1"/>
    </source>
</evidence>
<protein>
    <submittedName>
        <fullName evidence="2">Uncharacterized protein</fullName>
    </submittedName>
</protein>
<gene>
    <name evidence="2" type="ORF">O3P69_002560</name>
</gene>
<feature type="region of interest" description="Disordered" evidence="1">
    <location>
        <begin position="28"/>
        <end position="71"/>
    </location>
</feature>
<comment type="caution">
    <text evidence="2">The sequence shown here is derived from an EMBL/GenBank/DDBJ whole genome shotgun (WGS) entry which is preliminary data.</text>
</comment>
<dbReference type="AlphaFoldDB" id="A0AAW0UNR1"/>
<evidence type="ECO:0000313" key="3">
    <source>
        <dbReference type="Proteomes" id="UP001487740"/>
    </source>
</evidence>
<keyword evidence="3" id="KW-1185">Reference proteome</keyword>